<dbReference type="EMBL" id="JAUKUD010000009">
    <property type="protein sequence ID" value="KAK0735924.1"/>
    <property type="molecule type" value="Genomic_DNA"/>
</dbReference>
<organism evidence="1 2">
    <name type="scientific">Schizothecium vesticola</name>
    <dbReference type="NCBI Taxonomy" id="314040"/>
    <lineage>
        <taxon>Eukaryota</taxon>
        <taxon>Fungi</taxon>
        <taxon>Dikarya</taxon>
        <taxon>Ascomycota</taxon>
        <taxon>Pezizomycotina</taxon>
        <taxon>Sordariomycetes</taxon>
        <taxon>Sordariomycetidae</taxon>
        <taxon>Sordariales</taxon>
        <taxon>Schizotheciaceae</taxon>
        <taxon>Schizothecium</taxon>
    </lineage>
</organism>
<name>A0AA40BKI5_9PEZI</name>
<evidence type="ECO:0000313" key="2">
    <source>
        <dbReference type="Proteomes" id="UP001172155"/>
    </source>
</evidence>
<protein>
    <submittedName>
        <fullName evidence="1">Uncharacterized protein</fullName>
    </submittedName>
</protein>
<keyword evidence="2" id="KW-1185">Reference proteome</keyword>
<dbReference type="AlphaFoldDB" id="A0AA40BKI5"/>
<gene>
    <name evidence="1" type="ORF">B0T18DRAFT_256635</name>
</gene>
<dbReference type="Proteomes" id="UP001172155">
    <property type="component" value="Unassembled WGS sequence"/>
</dbReference>
<accession>A0AA40BKI5</accession>
<proteinExistence type="predicted"/>
<reference evidence="1" key="1">
    <citation type="submission" date="2023-06" db="EMBL/GenBank/DDBJ databases">
        <title>Genome-scale phylogeny and comparative genomics of the fungal order Sordariales.</title>
        <authorList>
            <consortium name="Lawrence Berkeley National Laboratory"/>
            <person name="Hensen N."/>
            <person name="Bonometti L."/>
            <person name="Westerberg I."/>
            <person name="Brannstrom I.O."/>
            <person name="Guillou S."/>
            <person name="Cros-Aarteil S."/>
            <person name="Calhoun S."/>
            <person name="Haridas S."/>
            <person name="Kuo A."/>
            <person name="Mondo S."/>
            <person name="Pangilinan J."/>
            <person name="Riley R."/>
            <person name="LaButti K."/>
            <person name="Andreopoulos B."/>
            <person name="Lipzen A."/>
            <person name="Chen C."/>
            <person name="Yanf M."/>
            <person name="Daum C."/>
            <person name="Ng V."/>
            <person name="Clum A."/>
            <person name="Steindorff A."/>
            <person name="Ohm R."/>
            <person name="Martin F."/>
            <person name="Silar P."/>
            <person name="Natvig D."/>
            <person name="Lalanne C."/>
            <person name="Gautier V."/>
            <person name="Ament-velasquez S.L."/>
            <person name="Kruys A."/>
            <person name="Hutchinson M.I."/>
            <person name="Powell A.J."/>
            <person name="Barry K."/>
            <person name="Miller A.N."/>
            <person name="Grigoriev I.V."/>
            <person name="Debuchy R."/>
            <person name="Gladieux P."/>
            <person name="Thoren M.H."/>
            <person name="Johannesson H."/>
        </authorList>
    </citation>
    <scope>NUCLEOTIDE SEQUENCE</scope>
    <source>
        <strain evidence="1">SMH3187-1</strain>
    </source>
</reference>
<evidence type="ECO:0000313" key="1">
    <source>
        <dbReference type="EMBL" id="KAK0735924.1"/>
    </source>
</evidence>
<comment type="caution">
    <text evidence="1">The sequence shown here is derived from an EMBL/GenBank/DDBJ whole genome shotgun (WGS) entry which is preliminary data.</text>
</comment>
<sequence length="345" mass="38492">MTVMPELAVERNHQGFTPLEALQRQLHLVRTWPYIERGVGLVPGRFLGFTPPTIQCIVRLSGPTLYRDLTPIQVLRLKYGCTCDACDGGFLSPRMRAALKLHAKYFSIYAGHEWMEDYYGNKDEPIVRLMWPRVADVLSTCLEDDEKIPDMATVQAEWASDGGDRYGDTERHIQHVADKMIRNAFEFTPSPEAAPVEEVPGAAMTTSLPWSVTFVDIFASRRSRAGRVEEGGEGAAWRGLDFGICFAWSDGVQAGLEFRSQDLGSSGSQGLGCSGKVRVWISRFVGVWFFGPTGQGAIVGACLGDLFLTREERESNVYFWSGGCPCDRPKISRIRKDMRKKMTCA</sequence>